<feature type="transmembrane region" description="Helical" evidence="1">
    <location>
        <begin position="126"/>
        <end position="151"/>
    </location>
</feature>
<keyword evidence="3" id="KW-1185">Reference proteome</keyword>
<feature type="transmembrane region" description="Helical" evidence="1">
    <location>
        <begin position="20"/>
        <end position="42"/>
    </location>
</feature>
<feature type="transmembrane region" description="Helical" evidence="1">
    <location>
        <begin position="95"/>
        <end position="114"/>
    </location>
</feature>
<protein>
    <submittedName>
        <fullName evidence="2">DUF2975 domain-containing protein</fullName>
    </submittedName>
</protein>
<feature type="transmembrane region" description="Helical" evidence="1">
    <location>
        <begin position="54"/>
        <end position="74"/>
    </location>
</feature>
<dbReference type="RefSeq" id="WP_263540671.1">
    <property type="nucleotide sequence ID" value="NZ_JAOVZO020000020.1"/>
</dbReference>
<keyword evidence="1" id="KW-0472">Membrane</keyword>
<accession>A0A9X3YPI4</accession>
<sequence>MTTNASVREIRGRSARARRILTVLSFALAGTFVLERFGLIAMRLSTDGDGWRRLALQAVATSPEVFYLCALWWVRQALAAFARGDIFAPTIARMLDRVGVTLAAGALAGTFVVPPLERALGADPGYWIAFDVAGVVLGALGLSLTVIAHVLRRASAVQAELDEMF</sequence>
<evidence type="ECO:0000313" key="3">
    <source>
        <dbReference type="Proteomes" id="UP001139971"/>
    </source>
</evidence>
<keyword evidence="1" id="KW-0812">Transmembrane</keyword>
<dbReference type="EMBL" id="JAOVZO020000020">
    <property type="protein sequence ID" value="MDC8015482.1"/>
    <property type="molecule type" value="Genomic_DNA"/>
</dbReference>
<name>A0A9X3YPI4_9GAMM</name>
<keyword evidence="1" id="KW-1133">Transmembrane helix</keyword>
<dbReference type="Proteomes" id="UP001139971">
    <property type="component" value="Unassembled WGS sequence"/>
</dbReference>
<proteinExistence type="predicted"/>
<comment type="caution">
    <text evidence="2">The sequence shown here is derived from an EMBL/GenBank/DDBJ whole genome shotgun (WGS) entry which is preliminary data.</text>
</comment>
<reference evidence="2" key="1">
    <citation type="submission" date="2023-02" db="EMBL/GenBank/DDBJ databases">
        <title>Tahibacter soli sp. nov. isolated from soil.</title>
        <authorList>
            <person name="Baek J.H."/>
            <person name="Lee J.K."/>
            <person name="Choi D.G."/>
            <person name="Jeon C.O."/>
        </authorList>
    </citation>
    <scope>NUCLEOTIDE SEQUENCE</scope>
    <source>
        <strain evidence="2">BL</strain>
    </source>
</reference>
<dbReference type="AlphaFoldDB" id="A0A9X3YPI4"/>
<dbReference type="Pfam" id="PF11188">
    <property type="entry name" value="DUF2975"/>
    <property type="match status" value="1"/>
</dbReference>
<dbReference type="InterPro" id="IPR021354">
    <property type="entry name" value="DUF2975"/>
</dbReference>
<evidence type="ECO:0000256" key="1">
    <source>
        <dbReference type="SAM" id="Phobius"/>
    </source>
</evidence>
<organism evidence="2 3">
    <name type="scientific">Tahibacter soli</name>
    <dbReference type="NCBI Taxonomy" id="2983605"/>
    <lineage>
        <taxon>Bacteria</taxon>
        <taxon>Pseudomonadati</taxon>
        <taxon>Pseudomonadota</taxon>
        <taxon>Gammaproteobacteria</taxon>
        <taxon>Lysobacterales</taxon>
        <taxon>Rhodanobacteraceae</taxon>
        <taxon>Tahibacter</taxon>
    </lineage>
</organism>
<gene>
    <name evidence="2" type="ORF">OD750_023395</name>
</gene>
<evidence type="ECO:0000313" key="2">
    <source>
        <dbReference type="EMBL" id="MDC8015482.1"/>
    </source>
</evidence>